<evidence type="ECO:0000259" key="2">
    <source>
        <dbReference type="SMART" id="SM00507"/>
    </source>
</evidence>
<evidence type="ECO:0000256" key="1">
    <source>
        <dbReference type="ARBA" id="ARBA00023450"/>
    </source>
</evidence>
<comment type="similarity">
    <text evidence="1">Belongs to the Rv1128c/1148c/1588c/1702c/1945/3466 family.</text>
</comment>
<dbReference type="GO" id="GO:0004519">
    <property type="term" value="F:endonuclease activity"/>
    <property type="evidence" value="ECO:0007669"/>
    <property type="project" value="UniProtKB-KW"/>
</dbReference>
<keyword evidence="4" id="KW-1185">Reference proteome</keyword>
<dbReference type="AlphaFoldDB" id="A0A4Q2RLP1"/>
<protein>
    <submittedName>
        <fullName evidence="3">HNH endonuclease</fullName>
    </submittedName>
</protein>
<dbReference type="InterPro" id="IPR003870">
    <property type="entry name" value="DUF222"/>
</dbReference>
<evidence type="ECO:0000313" key="3">
    <source>
        <dbReference type="EMBL" id="RYB89388.1"/>
    </source>
</evidence>
<dbReference type="GO" id="GO:0003676">
    <property type="term" value="F:nucleic acid binding"/>
    <property type="evidence" value="ECO:0007669"/>
    <property type="project" value="InterPro"/>
</dbReference>
<sequence>MWTSCEGCKCPVNPASRSDDRSPAARARGWTVVERRPTVTELALHPIVAAAADVRSALKAVADVNPTFMSTSDKAAALTELGRAESQLAELRLRILADAGDLAHETAAKDAAGWLAKMTRTRFADARADLALASALDRDRAFVASAMRDGSVTLAQAHVIHRAVDALPASVDADTVTRAEAHLVAQAAEFGPKELGRIGRRILDVVAPEIAEAAEAARLAEQEARAAQRTRLTMRRLGDGTTRISGRVPDAVATRFATYLEAFANPRREGAGATGDGGGDVVVRQGYPKRMGDALAQFLEAVDPHRLPLHGGDATTVVVTIPLASLLTDLAAADLVGAGLVPGDDLTGDRITAAQARRLACTAKILPAVLDGRSLPIDLGRAKRLFTPAQRKALLIRDQTCRAEGCDTPGTWCDAHHLDPWHNGGSTDLDNAVLLCSHHHHRIHDTGHRVDRLPSGDLRFHRRS</sequence>
<evidence type="ECO:0000313" key="4">
    <source>
        <dbReference type="Proteomes" id="UP000291838"/>
    </source>
</evidence>
<dbReference type="Pfam" id="PF01844">
    <property type="entry name" value="HNH"/>
    <property type="match status" value="1"/>
</dbReference>
<proteinExistence type="inferred from homology"/>
<dbReference type="Gene3D" id="1.10.30.50">
    <property type="match status" value="1"/>
</dbReference>
<keyword evidence="3" id="KW-0378">Hydrolase</keyword>
<keyword evidence="3" id="KW-0255">Endonuclease</keyword>
<name>A0A4Q2RLP1_9ACTN</name>
<dbReference type="OrthoDB" id="3634417at2"/>
<dbReference type="InterPro" id="IPR002711">
    <property type="entry name" value="HNH"/>
</dbReference>
<accession>A0A4Q2RLP1</accession>
<comment type="caution">
    <text evidence="3">The sequence shown here is derived from an EMBL/GenBank/DDBJ whole genome shotgun (WGS) entry which is preliminary data.</text>
</comment>
<feature type="domain" description="HNH nuclease" evidence="2">
    <location>
        <begin position="389"/>
        <end position="441"/>
    </location>
</feature>
<gene>
    <name evidence="3" type="ORF">EUA06_15505</name>
</gene>
<dbReference type="SMART" id="SM00507">
    <property type="entry name" value="HNHc"/>
    <property type="match status" value="1"/>
</dbReference>
<dbReference type="Pfam" id="PF02720">
    <property type="entry name" value="DUF222"/>
    <property type="match status" value="1"/>
</dbReference>
<dbReference type="CDD" id="cd00085">
    <property type="entry name" value="HNHc"/>
    <property type="match status" value="1"/>
</dbReference>
<dbReference type="Proteomes" id="UP000291838">
    <property type="component" value="Unassembled WGS sequence"/>
</dbReference>
<dbReference type="InterPro" id="IPR003615">
    <property type="entry name" value="HNH_nuc"/>
</dbReference>
<organism evidence="3 4">
    <name type="scientific">Nocardioides glacieisoli</name>
    <dbReference type="NCBI Taxonomy" id="1168730"/>
    <lineage>
        <taxon>Bacteria</taxon>
        <taxon>Bacillati</taxon>
        <taxon>Actinomycetota</taxon>
        <taxon>Actinomycetes</taxon>
        <taxon>Propionibacteriales</taxon>
        <taxon>Nocardioidaceae</taxon>
        <taxon>Nocardioides</taxon>
    </lineage>
</organism>
<dbReference type="EMBL" id="SDWS01000007">
    <property type="protein sequence ID" value="RYB89388.1"/>
    <property type="molecule type" value="Genomic_DNA"/>
</dbReference>
<reference evidence="3 4" key="1">
    <citation type="submission" date="2019-01" db="EMBL/GenBank/DDBJ databases">
        <title>Novel species of Nocardioides.</title>
        <authorList>
            <person name="Liu Q."/>
            <person name="Xin Y.-H."/>
        </authorList>
    </citation>
    <scope>NUCLEOTIDE SEQUENCE [LARGE SCALE GENOMIC DNA]</scope>
    <source>
        <strain evidence="3 4">HLT3-15</strain>
    </source>
</reference>
<dbReference type="GO" id="GO:0008270">
    <property type="term" value="F:zinc ion binding"/>
    <property type="evidence" value="ECO:0007669"/>
    <property type="project" value="InterPro"/>
</dbReference>
<keyword evidence="3" id="KW-0540">Nuclease</keyword>